<dbReference type="Proteomes" id="UP000189857">
    <property type="component" value="Unassembled WGS sequence"/>
</dbReference>
<accession>A0A1T4M1A8</accession>
<dbReference type="Gene3D" id="2.30.42.10">
    <property type="match status" value="1"/>
</dbReference>
<keyword evidence="5" id="KW-1185">Reference proteome</keyword>
<dbReference type="InterPro" id="IPR007549">
    <property type="entry name" value="DUF512"/>
</dbReference>
<dbReference type="Pfam" id="PF19238">
    <property type="entry name" value="Radical_SAM_2"/>
    <property type="match status" value="1"/>
</dbReference>
<proteinExistence type="predicted"/>
<dbReference type="SUPFAM" id="SSF102114">
    <property type="entry name" value="Radical SAM enzymes"/>
    <property type="match status" value="1"/>
</dbReference>
<dbReference type="InterPro" id="IPR036034">
    <property type="entry name" value="PDZ_sf"/>
</dbReference>
<sequence>MKEHLIVSVIEDSPADKAGICKGDILISLNGKEIIDIFDYDFIAEDSSVTLDIRTESGEEKHYEITKDEGEDLGLLFEESLMDNYKSCYNKCIFCFIDQNPPGMRETIYFKDDDSRLSFLQGNYITLTNMKDSEIDRIIEYKLAPINISVHTTNPELRCQMLHNRFAGKIMDQIEKLYQAEIPMNSQIVLCKGVNDGEELLRSLRDLAKYVPIMGSVSVVPVGVTRYREGLFPMKDFTPSDAEEVIDMIEYIQDEVYEKYGIHFAHPSDEWYILAGRELPSEDKYDGYNQLENGVGMTRLLYDEFTDAVDQVLEYKNRKKKLFHRKTKEEKLFEAMINKNQGRKASTICGMLSKDNRIHICNELKRVRPDVEFMVYPLENKFFGPKITVTGLLTGSDIVSGLQGKELGDALLIPSSCLKADEEIFLDDMTLEELKNALQVKTVIVKSYGIEYLKDILGV</sequence>
<protein>
    <submittedName>
        <fullName evidence="4">Putative radical SAM enzyme, TIGR03279 family</fullName>
    </submittedName>
</protein>
<dbReference type="AlphaFoldDB" id="A0A1T4M1A8"/>
<dbReference type="Pfam" id="PF17820">
    <property type="entry name" value="PDZ_6"/>
    <property type="match status" value="1"/>
</dbReference>
<gene>
    <name evidence="4" type="ORF">SAMN02745110_01041</name>
</gene>
<organism evidence="4 5">
    <name type="scientific">Eubacterium ruminantium</name>
    <dbReference type="NCBI Taxonomy" id="42322"/>
    <lineage>
        <taxon>Bacteria</taxon>
        <taxon>Bacillati</taxon>
        <taxon>Bacillota</taxon>
        <taxon>Clostridia</taxon>
        <taxon>Eubacteriales</taxon>
        <taxon>Eubacteriaceae</taxon>
        <taxon>Eubacterium</taxon>
    </lineage>
</organism>
<dbReference type="EMBL" id="FUXA01000006">
    <property type="protein sequence ID" value="SJZ60667.1"/>
    <property type="molecule type" value="Genomic_DNA"/>
</dbReference>
<dbReference type="InterPro" id="IPR041489">
    <property type="entry name" value="PDZ_6"/>
</dbReference>
<dbReference type="OrthoDB" id="9774724at2"/>
<feature type="domain" description="PDZ" evidence="2">
    <location>
        <begin position="6"/>
        <end position="54"/>
    </location>
</feature>
<dbReference type="RefSeq" id="WP_078786880.1">
    <property type="nucleotide sequence ID" value="NZ_FMTO01000004.1"/>
</dbReference>
<dbReference type="InterPro" id="IPR013785">
    <property type="entry name" value="Aldolase_TIM"/>
</dbReference>
<feature type="domain" description="DUF512" evidence="1">
    <location>
        <begin position="220"/>
        <end position="446"/>
    </location>
</feature>
<name>A0A1T4M1A8_9FIRM</name>
<evidence type="ECO:0000259" key="2">
    <source>
        <dbReference type="Pfam" id="PF17820"/>
    </source>
</evidence>
<dbReference type="Gene3D" id="3.20.20.70">
    <property type="entry name" value="Aldolase class I"/>
    <property type="match status" value="1"/>
</dbReference>
<dbReference type="Pfam" id="PF04459">
    <property type="entry name" value="DUF512"/>
    <property type="match status" value="1"/>
</dbReference>
<dbReference type="SUPFAM" id="SSF50156">
    <property type="entry name" value="PDZ domain-like"/>
    <property type="match status" value="1"/>
</dbReference>
<evidence type="ECO:0000313" key="4">
    <source>
        <dbReference type="EMBL" id="SJZ60667.1"/>
    </source>
</evidence>
<evidence type="ECO:0000313" key="5">
    <source>
        <dbReference type="Proteomes" id="UP000189857"/>
    </source>
</evidence>
<evidence type="ECO:0000259" key="3">
    <source>
        <dbReference type="Pfam" id="PF19238"/>
    </source>
</evidence>
<dbReference type="InterPro" id="IPR045375">
    <property type="entry name" value="Put_radical_SAM-like_N"/>
</dbReference>
<evidence type="ECO:0000259" key="1">
    <source>
        <dbReference type="Pfam" id="PF04459"/>
    </source>
</evidence>
<reference evidence="4 5" key="1">
    <citation type="submission" date="2017-02" db="EMBL/GenBank/DDBJ databases">
        <authorList>
            <person name="Peterson S.W."/>
        </authorList>
    </citation>
    <scope>NUCLEOTIDE SEQUENCE [LARGE SCALE GENOMIC DNA]</scope>
    <source>
        <strain evidence="4 5">ATCC 17233</strain>
    </source>
</reference>
<feature type="domain" description="Putative radical SAM N-terminal" evidence="3">
    <location>
        <begin position="67"/>
        <end position="217"/>
    </location>
</feature>
<dbReference type="InterPro" id="IPR058240">
    <property type="entry name" value="rSAM_sf"/>
</dbReference>